<evidence type="ECO:0000256" key="11">
    <source>
        <dbReference type="ARBA" id="ARBA00023136"/>
    </source>
</evidence>
<dbReference type="GO" id="GO:0005886">
    <property type="term" value="C:plasma membrane"/>
    <property type="evidence" value="ECO:0007669"/>
    <property type="project" value="UniProtKB-SubCell"/>
</dbReference>
<evidence type="ECO:0000256" key="13">
    <source>
        <dbReference type="SAM" id="Phobius"/>
    </source>
</evidence>
<keyword evidence="7" id="KW-1003">Cell membrane</keyword>
<name>A0A9N7JJY9_CLOSE</name>
<feature type="transmembrane region" description="Helical" evidence="13">
    <location>
        <begin position="351"/>
        <end position="369"/>
    </location>
</feature>
<dbReference type="EMBL" id="CP099799">
    <property type="protein sequence ID" value="USR99775.1"/>
    <property type="molecule type" value="Genomic_DNA"/>
</dbReference>
<keyword evidence="6" id="KW-0050">Antiport</keyword>
<dbReference type="GO" id="GO:0042910">
    <property type="term" value="F:xenobiotic transmembrane transporter activity"/>
    <property type="evidence" value="ECO:0007669"/>
    <property type="project" value="InterPro"/>
</dbReference>
<feature type="transmembrane region" description="Helical" evidence="13">
    <location>
        <begin position="407"/>
        <end position="428"/>
    </location>
</feature>
<evidence type="ECO:0000313" key="16">
    <source>
        <dbReference type="Proteomes" id="UP000280586"/>
    </source>
</evidence>
<dbReference type="InterPro" id="IPR002528">
    <property type="entry name" value="MATE_fam"/>
</dbReference>
<dbReference type="RefSeq" id="WP_066675582.1">
    <property type="nucleotide sequence ID" value="NZ_CABMIZ010000010.1"/>
</dbReference>
<dbReference type="CDD" id="cd13140">
    <property type="entry name" value="MATE_like_1"/>
    <property type="match status" value="1"/>
</dbReference>
<feature type="transmembrane region" description="Helical" evidence="13">
    <location>
        <begin position="236"/>
        <end position="258"/>
    </location>
</feature>
<gene>
    <name evidence="14" type="ORF">CP523_01370</name>
    <name evidence="15" type="ORF">NH397_09675</name>
</gene>
<dbReference type="AlphaFoldDB" id="A0A9N7JJY9"/>
<comment type="function">
    <text evidence="1">Multidrug efflux pump.</text>
</comment>
<sequence length="442" mass="48485">MKKIDLTEGNVRDVIIALALPIMGSSLLQLTYNLVDMLWVGGLGSDSVASIGTSSFFIGLGHSINSLVVIGTGIKVAHSIGEKNEREVKEYLNSGLFLNLIIGIIYSTIIIVTGKKLIGFFDLNNPIVEKNGYLYLAFSAPTLLFTFFNILYIRVLSSFGNNKSALKISALGIIINIILDPILIYSFKMGVLGAAIATLLSNILMFILFNIKGKEMLTFDLSVGIRKENIIKIARLGFPMAFQRVLFTFVNIVLAKIISNFGSDAIAAQKIGLQIESIMLMVVGGLNGAVSSFVGQNYGAKRNDRVIKGYNISLLIGTIYAAVASIIFIIFPEFLVKLFVREKETIIIGSSYLRIVGLSQVFAAIEMISNGMFTGIGKPKIPAFISMIFTVLRIPMALFLIKGLGINGVWISISVSSILKGITAYLMYRYKIWRSYKNVIQY</sequence>
<keyword evidence="5" id="KW-0813">Transport</keyword>
<dbReference type="GeneID" id="303559326"/>
<comment type="subcellular location">
    <subcellularLocation>
        <location evidence="2">Cell membrane</location>
        <topology evidence="2">Multi-pass membrane protein</topology>
    </subcellularLocation>
</comment>
<dbReference type="InterPro" id="IPR050222">
    <property type="entry name" value="MATE_MdtK"/>
</dbReference>
<feature type="transmembrane region" description="Helical" evidence="13">
    <location>
        <begin position="165"/>
        <end position="185"/>
    </location>
</feature>
<feature type="transmembrane region" description="Helical" evidence="13">
    <location>
        <begin position="132"/>
        <end position="153"/>
    </location>
</feature>
<feature type="transmembrane region" description="Helical" evidence="13">
    <location>
        <begin position="91"/>
        <end position="112"/>
    </location>
</feature>
<feature type="transmembrane region" description="Helical" evidence="13">
    <location>
        <begin position="381"/>
        <end position="401"/>
    </location>
</feature>
<evidence type="ECO:0000256" key="6">
    <source>
        <dbReference type="ARBA" id="ARBA00022449"/>
    </source>
</evidence>
<accession>A0A9N7JJY9</accession>
<feature type="transmembrane region" description="Helical" evidence="13">
    <location>
        <begin position="12"/>
        <end position="35"/>
    </location>
</feature>
<comment type="similarity">
    <text evidence="3">Belongs to the multi antimicrobial extrusion (MATE) (TC 2.A.66.1) family.</text>
</comment>
<keyword evidence="17" id="KW-1185">Reference proteome</keyword>
<feature type="transmembrane region" description="Helical" evidence="13">
    <location>
        <begin position="47"/>
        <end position="70"/>
    </location>
</feature>
<keyword evidence="10" id="KW-0406">Ion transport</keyword>
<dbReference type="EMBL" id="CP023671">
    <property type="protein sequence ID" value="AYE33202.1"/>
    <property type="molecule type" value="Genomic_DNA"/>
</dbReference>
<dbReference type="PANTHER" id="PTHR43298">
    <property type="entry name" value="MULTIDRUG RESISTANCE PROTEIN NORM-RELATED"/>
    <property type="match status" value="1"/>
</dbReference>
<reference evidence="14 16" key="1">
    <citation type="submission" date="2017-09" db="EMBL/GenBank/DDBJ databases">
        <authorList>
            <person name="Thomas P."/>
            <person name="Seyboldt C."/>
        </authorList>
    </citation>
    <scope>NUCLEOTIDE SEQUENCE [LARGE SCALE GENOMIC DNA]</scope>
    <source>
        <strain evidence="14 16">DSM 7534</strain>
    </source>
</reference>
<reference evidence="15" key="2">
    <citation type="submission" date="2022-06" db="EMBL/GenBank/DDBJ databases">
        <authorList>
            <person name="Holder M.E."/>
            <person name="Ajami N.J."/>
            <person name="Petrosino J.F."/>
        </authorList>
    </citation>
    <scope>NUCLEOTIDE SEQUENCE</scope>
    <source>
        <strain evidence="15">RMA 8861</strain>
    </source>
</reference>
<keyword evidence="9 13" id="KW-1133">Transmembrane helix</keyword>
<evidence type="ECO:0000256" key="10">
    <source>
        <dbReference type="ARBA" id="ARBA00023065"/>
    </source>
</evidence>
<evidence type="ECO:0000256" key="2">
    <source>
        <dbReference type="ARBA" id="ARBA00004651"/>
    </source>
</evidence>
<dbReference type="Proteomes" id="UP001055437">
    <property type="component" value="Chromosome"/>
</dbReference>
<dbReference type="NCBIfam" id="TIGR00797">
    <property type="entry name" value="matE"/>
    <property type="match status" value="1"/>
</dbReference>
<evidence type="ECO:0000256" key="12">
    <source>
        <dbReference type="ARBA" id="ARBA00031636"/>
    </source>
</evidence>
<dbReference type="InterPro" id="IPR048279">
    <property type="entry name" value="MdtK-like"/>
</dbReference>
<proteinExistence type="inferred from homology"/>
<feature type="transmembrane region" description="Helical" evidence="13">
    <location>
        <begin position="310"/>
        <end position="331"/>
    </location>
</feature>
<evidence type="ECO:0000313" key="17">
    <source>
        <dbReference type="Proteomes" id="UP001055437"/>
    </source>
</evidence>
<dbReference type="GO" id="GO:0006811">
    <property type="term" value="P:monoatomic ion transport"/>
    <property type="evidence" value="ECO:0007669"/>
    <property type="project" value="UniProtKB-KW"/>
</dbReference>
<dbReference type="Pfam" id="PF01554">
    <property type="entry name" value="MatE"/>
    <property type="match status" value="2"/>
</dbReference>
<evidence type="ECO:0000313" key="14">
    <source>
        <dbReference type="EMBL" id="AYE33202.1"/>
    </source>
</evidence>
<organism evidence="14 16">
    <name type="scientific">Clostridium septicum</name>
    <dbReference type="NCBI Taxonomy" id="1504"/>
    <lineage>
        <taxon>Bacteria</taxon>
        <taxon>Bacillati</taxon>
        <taxon>Bacillota</taxon>
        <taxon>Clostridia</taxon>
        <taxon>Eubacteriales</taxon>
        <taxon>Clostridiaceae</taxon>
        <taxon>Clostridium</taxon>
    </lineage>
</organism>
<protein>
    <recommendedName>
        <fullName evidence="4">Probable multidrug resistance protein NorM</fullName>
    </recommendedName>
    <alternativeName>
        <fullName evidence="12">Multidrug-efflux transporter</fullName>
    </alternativeName>
</protein>
<evidence type="ECO:0000256" key="1">
    <source>
        <dbReference type="ARBA" id="ARBA00003408"/>
    </source>
</evidence>
<keyword evidence="8 13" id="KW-0812">Transmembrane</keyword>
<dbReference type="Proteomes" id="UP000280586">
    <property type="component" value="Chromosome"/>
</dbReference>
<dbReference type="KEGG" id="csep:CP523_01370"/>
<evidence type="ECO:0000256" key="5">
    <source>
        <dbReference type="ARBA" id="ARBA00022448"/>
    </source>
</evidence>
<keyword evidence="11 13" id="KW-0472">Membrane</keyword>
<evidence type="ECO:0000256" key="4">
    <source>
        <dbReference type="ARBA" id="ARBA00020268"/>
    </source>
</evidence>
<evidence type="ECO:0000313" key="15">
    <source>
        <dbReference type="EMBL" id="USR99775.1"/>
    </source>
</evidence>
<feature type="transmembrane region" description="Helical" evidence="13">
    <location>
        <begin position="278"/>
        <end position="298"/>
    </location>
</feature>
<evidence type="ECO:0000256" key="9">
    <source>
        <dbReference type="ARBA" id="ARBA00022989"/>
    </source>
</evidence>
<dbReference type="PANTHER" id="PTHR43298:SF2">
    <property type="entry name" value="FMN_FAD EXPORTER YEEO-RELATED"/>
    <property type="match status" value="1"/>
</dbReference>
<dbReference type="GO" id="GO:0015297">
    <property type="term" value="F:antiporter activity"/>
    <property type="evidence" value="ECO:0007669"/>
    <property type="project" value="UniProtKB-KW"/>
</dbReference>
<dbReference type="OrthoDB" id="9776324at2"/>
<dbReference type="PIRSF" id="PIRSF006603">
    <property type="entry name" value="DinF"/>
    <property type="match status" value="1"/>
</dbReference>
<evidence type="ECO:0000256" key="8">
    <source>
        <dbReference type="ARBA" id="ARBA00022692"/>
    </source>
</evidence>
<feature type="transmembrane region" description="Helical" evidence="13">
    <location>
        <begin position="191"/>
        <end position="211"/>
    </location>
</feature>
<evidence type="ECO:0000256" key="7">
    <source>
        <dbReference type="ARBA" id="ARBA00022475"/>
    </source>
</evidence>
<evidence type="ECO:0000256" key="3">
    <source>
        <dbReference type="ARBA" id="ARBA00010199"/>
    </source>
</evidence>